<keyword evidence="3" id="KW-1185">Reference proteome</keyword>
<name>A0AA86PSC6_9EUKA</name>
<dbReference type="Proteomes" id="UP001642409">
    <property type="component" value="Unassembled WGS sequence"/>
</dbReference>
<reference evidence="1" key="1">
    <citation type="submission" date="2023-06" db="EMBL/GenBank/DDBJ databases">
        <authorList>
            <person name="Kurt Z."/>
        </authorList>
    </citation>
    <scope>NUCLEOTIDE SEQUENCE</scope>
</reference>
<dbReference type="Gene3D" id="3.80.10.10">
    <property type="entry name" value="Ribonuclease Inhibitor"/>
    <property type="match status" value="1"/>
</dbReference>
<proteinExistence type="predicted"/>
<evidence type="ECO:0000313" key="3">
    <source>
        <dbReference type="Proteomes" id="UP001642409"/>
    </source>
</evidence>
<comment type="caution">
    <text evidence="1">The sequence shown here is derived from an EMBL/GenBank/DDBJ whole genome shotgun (WGS) entry which is preliminary data.</text>
</comment>
<protein>
    <submittedName>
        <fullName evidence="1">Leucine-rich repeat domain superfamily</fullName>
    </submittedName>
    <submittedName>
        <fullName evidence="2">Leucine-rich_repeat domain superfamily</fullName>
    </submittedName>
</protein>
<dbReference type="AlphaFoldDB" id="A0AA86PSC6"/>
<dbReference type="InterPro" id="IPR032675">
    <property type="entry name" value="LRR_dom_sf"/>
</dbReference>
<dbReference type="EMBL" id="CAXDID020000147">
    <property type="protein sequence ID" value="CAL6040982.1"/>
    <property type="molecule type" value="Genomic_DNA"/>
</dbReference>
<gene>
    <name evidence="1" type="ORF">HINF_LOCUS30942</name>
    <name evidence="2" type="ORF">HINF_LOCUS38635</name>
</gene>
<sequence length="507" mass="57604">MQALKVDYSSPTIDLRNLGVQTLDLQQQLPHVNALILSDNQIQSYSFLSRFPNLRSLTADRANFTGKAFKLIPQYVQHLSVRDNQLQNIEFYSKYLQFLDISSNPIQYLNFQQFPVLRKLISSWSSKFALQQWLGPSSQSNSLLLSNLQFSVRLISDNISFQARKTNSEPVLDKQIHLSVFCSTQNQTVCLKRIQIKLSQLDQCVFSLKQLCGAEGIVFSNSLFAVQIECGESGVYCFDVNGTVMLGENVKNDKIIDKIELLPGVPKCGMPCTVSNLVGVQQINWYCTVLTAQQIKQQMREINKFEYLEFYTDAFVHQVMINSNPVIMNSSVCLNMGSIQSELNLPLQLTHLQTSNHLQVPNSAKNKFILAEITFQSSKRTIFWPVPAEMQQIKTGIKMTFDAPNLVFTVKNEPENYQIIVFKNNIEIFRLKNQFILNLVELIIEQSGFTNEEEFQRAGVILKLDGLYQAVLVVENDGIILQKEYAEDLYLKGDIGEAEGDKAETQA</sequence>
<accession>A0AA86PSC6</accession>
<evidence type="ECO:0000313" key="2">
    <source>
        <dbReference type="EMBL" id="CAL6040982.1"/>
    </source>
</evidence>
<dbReference type="EMBL" id="CATOUU010000714">
    <property type="protein sequence ID" value="CAI9943297.1"/>
    <property type="molecule type" value="Genomic_DNA"/>
</dbReference>
<dbReference type="SUPFAM" id="SSF52058">
    <property type="entry name" value="L domain-like"/>
    <property type="match status" value="1"/>
</dbReference>
<evidence type="ECO:0000313" key="1">
    <source>
        <dbReference type="EMBL" id="CAI9943297.1"/>
    </source>
</evidence>
<reference evidence="2 3" key="2">
    <citation type="submission" date="2024-07" db="EMBL/GenBank/DDBJ databases">
        <authorList>
            <person name="Akdeniz Z."/>
        </authorList>
    </citation>
    <scope>NUCLEOTIDE SEQUENCE [LARGE SCALE GENOMIC DNA]</scope>
</reference>
<organism evidence="1">
    <name type="scientific">Hexamita inflata</name>
    <dbReference type="NCBI Taxonomy" id="28002"/>
    <lineage>
        <taxon>Eukaryota</taxon>
        <taxon>Metamonada</taxon>
        <taxon>Diplomonadida</taxon>
        <taxon>Hexamitidae</taxon>
        <taxon>Hexamitinae</taxon>
        <taxon>Hexamita</taxon>
    </lineage>
</organism>